<evidence type="ECO:0000256" key="1">
    <source>
        <dbReference type="ARBA" id="ARBA00022552"/>
    </source>
</evidence>
<dbReference type="OrthoDB" id="9790080at2"/>
<dbReference type="PANTHER" id="PTHR10920:SF18">
    <property type="entry name" value="RRNA METHYLTRANSFERASE 2, MITOCHONDRIAL"/>
    <property type="match status" value="1"/>
</dbReference>
<evidence type="ECO:0000256" key="2">
    <source>
        <dbReference type="ARBA" id="ARBA00022603"/>
    </source>
</evidence>
<keyword evidence="11" id="KW-0963">Cytoplasm</keyword>
<feature type="binding site" evidence="11">
    <location>
        <position position="121"/>
    </location>
    <ligand>
        <name>S-adenosyl-L-methionine</name>
        <dbReference type="ChEBI" id="CHEBI:59789"/>
    </ligand>
</feature>
<evidence type="ECO:0000259" key="13">
    <source>
        <dbReference type="Pfam" id="PF01728"/>
    </source>
</evidence>
<evidence type="ECO:0000313" key="15">
    <source>
        <dbReference type="Proteomes" id="UP000029672"/>
    </source>
</evidence>
<evidence type="ECO:0000256" key="9">
    <source>
        <dbReference type="ARBA" id="ARBA00042745"/>
    </source>
</evidence>
<dbReference type="EC" id="2.1.1.166" evidence="6 11"/>
<evidence type="ECO:0000256" key="5">
    <source>
        <dbReference type="ARBA" id="ARBA00037569"/>
    </source>
</evidence>
<comment type="similarity">
    <text evidence="11">Belongs to the class I-like SAM-binding methyltransferase superfamily. RNA methyltransferase RlmE family.</text>
</comment>
<dbReference type="FunFam" id="3.40.50.150:FF:000005">
    <property type="entry name" value="Ribosomal RNA large subunit methyltransferase E"/>
    <property type="match status" value="1"/>
</dbReference>
<evidence type="ECO:0000313" key="14">
    <source>
        <dbReference type="EMBL" id="AIT09273.1"/>
    </source>
</evidence>
<sequence length="206" mass="23380">MSKTSNTKKWMQDHTSDYYVIQANKLGYRSRASFKILEIHEKYKIFKPNMFVIDLGAAPGGWSEQVIKYISKNGKLIALDLLDMTPIAGVDFIQGDFTSDETYEKLNELVNNEKIDCIISDMAPNLSGNKTSDQARSIYLLELALDFANSNLKKEGVFIAKVFQGEGSDDFLKQVRESFSKVTQFKPKSSRPKSREFYVIATGFKN</sequence>
<evidence type="ECO:0000256" key="4">
    <source>
        <dbReference type="ARBA" id="ARBA00022691"/>
    </source>
</evidence>
<protein>
    <recommendedName>
        <fullName evidence="7 11">Ribosomal RNA large subunit methyltransferase E</fullName>
        <ecNumber evidence="6 11">2.1.1.166</ecNumber>
    </recommendedName>
    <alternativeName>
        <fullName evidence="9 11">23S rRNA Um2552 methyltransferase</fullName>
    </alternativeName>
    <alternativeName>
        <fullName evidence="8 11">rRNA (uridine-2'-O-)-methyltransferase</fullName>
    </alternativeName>
</protein>
<dbReference type="InterPro" id="IPR015507">
    <property type="entry name" value="rRNA-MeTfrase_E"/>
</dbReference>
<feature type="binding site" evidence="11">
    <location>
        <position position="96"/>
    </location>
    <ligand>
        <name>S-adenosyl-L-methionine</name>
        <dbReference type="ChEBI" id="CHEBI:59789"/>
    </ligand>
</feature>
<feature type="active site" description="Proton acceptor" evidence="11 12">
    <location>
        <position position="161"/>
    </location>
</feature>
<keyword evidence="1 11" id="KW-0698">rRNA processing</keyword>
<comment type="catalytic activity">
    <reaction evidence="10 11">
        <text>uridine(2552) in 23S rRNA + S-adenosyl-L-methionine = 2'-O-methyluridine(2552) in 23S rRNA + S-adenosyl-L-homocysteine + H(+)</text>
        <dbReference type="Rhea" id="RHEA:42720"/>
        <dbReference type="Rhea" id="RHEA-COMP:10202"/>
        <dbReference type="Rhea" id="RHEA-COMP:10203"/>
        <dbReference type="ChEBI" id="CHEBI:15378"/>
        <dbReference type="ChEBI" id="CHEBI:57856"/>
        <dbReference type="ChEBI" id="CHEBI:59789"/>
        <dbReference type="ChEBI" id="CHEBI:65315"/>
        <dbReference type="ChEBI" id="CHEBI:74478"/>
        <dbReference type="EC" id="2.1.1.166"/>
    </reaction>
</comment>
<dbReference type="PANTHER" id="PTHR10920">
    <property type="entry name" value="RIBOSOMAL RNA METHYLTRANSFERASE"/>
    <property type="match status" value="1"/>
</dbReference>
<comment type="function">
    <text evidence="5 11">Specifically methylates the uridine in position 2552 of 23S rRNA at the 2'-O position of the ribose in the fully assembled 50S ribosomal subunit.</text>
</comment>
<dbReference type="KEGG" id="frf:LO80_04345"/>
<accession>A0A097ENY2</accession>
<dbReference type="STRING" id="1547445.LO80_04345"/>
<dbReference type="GO" id="GO:0005737">
    <property type="term" value="C:cytoplasm"/>
    <property type="evidence" value="ECO:0007669"/>
    <property type="project" value="UniProtKB-SubCell"/>
</dbReference>
<keyword evidence="2 11" id="KW-0489">Methyltransferase</keyword>
<dbReference type="PIRSF" id="PIRSF005461">
    <property type="entry name" value="23S_rRNA_mtase"/>
    <property type="match status" value="1"/>
</dbReference>
<keyword evidence="4 11" id="KW-0949">S-adenosyl-L-methionine</keyword>
<evidence type="ECO:0000256" key="3">
    <source>
        <dbReference type="ARBA" id="ARBA00022679"/>
    </source>
</evidence>
<feature type="binding site" evidence="11">
    <location>
        <position position="62"/>
    </location>
    <ligand>
        <name>S-adenosyl-L-methionine</name>
        <dbReference type="ChEBI" id="CHEBI:59789"/>
    </ligand>
</feature>
<dbReference type="GO" id="GO:0008650">
    <property type="term" value="F:rRNA (uridine-2'-O-)-methyltransferase activity"/>
    <property type="evidence" value="ECO:0007669"/>
    <property type="project" value="UniProtKB-UniRule"/>
</dbReference>
<dbReference type="InterPro" id="IPR002877">
    <property type="entry name" value="RNA_MeTrfase_FtsJ_dom"/>
</dbReference>
<dbReference type="Pfam" id="PF01728">
    <property type="entry name" value="FtsJ"/>
    <property type="match status" value="1"/>
</dbReference>
<dbReference type="Gene3D" id="3.40.50.150">
    <property type="entry name" value="Vaccinia Virus protein VP39"/>
    <property type="match status" value="1"/>
</dbReference>
<dbReference type="Proteomes" id="UP000029672">
    <property type="component" value="Chromosome"/>
</dbReference>
<comment type="subcellular location">
    <subcellularLocation>
        <location evidence="11">Cytoplasm</location>
    </subcellularLocation>
</comment>
<evidence type="ECO:0000256" key="6">
    <source>
        <dbReference type="ARBA" id="ARBA00038861"/>
    </source>
</evidence>
<dbReference type="HAMAP" id="MF_01547">
    <property type="entry name" value="RNA_methyltr_E"/>
    <property type="match status" value="1"/>
</dbReference>
<dbReference type="AlphaFoldDB" id="A0A097ENY2"/>
<evidence type="ECO:0000256" key="12">
    <source>
        <dbReference type="PIRSR" id="PIRSR005461-1"/>
    </source>
</evidence>
<dbReference type="InterPro" id="IPR050082">
    <property type="entry name" value="RNA_methyltr_RlmE"/>
</dbReference>
<dbReference type="HOGENOM" id="CLU_009422_4_0_6"/>
<dbReference type="RefSeq" id="WP_040008878.1">
    <property type="nucleotide sequence ID" value="NZ_CP009574.1"/>
</dbReference>
<organism evidence="14 15">
    <name type="scientific">Candidatus Francisella endociliophora</name>
    <dbReference type="NCBI Taxonomy" id="653937"/>
    <lineage>
        <taxon>Bacteria</taxon>
        <taxon>Pseudomonadati</taxon>
        <taxon>Pseudomonadota</taxon>
        <taxon>Gammaproteobacteria</taxon>
        <taxon>Thiotrichales</taxon>
        <taxon>Francisellaceae</taxon>
        <taxon>Francisella</taxon>
    </lineage>
</organism>
<evidence type="ECO:0000256" key="7">
    <source>
        <dbReference type="ARBA" id="ARBA00041129"/>
    </source>
</evidence>
<dbReference type="InterPro" id="IPR029063">
    <property type="entry name" value="SAM-dependent_MTases_sf"/>
</dbReference>
<evidence type="ECO:0000256" key="11">
    <source>
        <dbReference type="HAMAP-Rule" id="MF_01547"/>
    </source>
</evidence>
<keyword evidence="3 11" id="KW-0808">Transferase</keyword>
<dbReference type="EMBL" id="CP009574">
    <property type="protein sequence ID" value="AIT09273.1"/>
    <property type="molecule type" value="Genomic_DNA"/>
</dbReference>
<dbReference type="eggNOG" id="COG0293">
    <property type="taxonomic scope" value="Bacteria"/>
</dbReference>
<evidence type="ECO:0000256" key="10">
    <source>
        <dbReference type="ARBA" id="ARBA00048970"/>
    </source>
</evidence>
<evidence type="ECO:0000256" key="8">
    <source>
        <dbReference type="ARBA" id="ARBA00041995"/>
    </source>
</evidence>
<reference evidence="14 15" key="1">
    <citation type="submission" date="2014-10" db="EMBL/GenBank/DDBJ databases">
        <title>Whole genome sequence of Francisella endociliophora strain FSC1006, isolated from a laboratory culture of the marine ciliate Euplotes raikovi.</title>
        <authorList>
            <person name="Granberg M."/>
            <person name="Backman S."/>
            <person name="Lundmark E."/>
            <person name="Nilsson E."/>
            <person name="Karlsson E."/>
            <person name="Thelaus J."/>
            <person name="Ohrman C."/>
            <person name="Larkeryd A."/>
            <person name="Stenberg P."/>
        </authorList>
    </citation>
    <scope>NUCLEOTIDE SEQUENCE [LARGE SCALE GENOMIC DNA]</scope>
    <source>
        <strain evidence="14 15">FSC1006</strain>
    </source>
</reference>
<name>A0A097ENY2_9GAMM</name>
<feature type="binding site" evidence="11">
    <location>
        <position position="80"/>
    </location>
    <ligand>
        <name>S-adenosyl-L-methionine</name>
        <dbReference type="ChEBI" id="CHEBI:59789"/>
    </ligand>
</feature>
<feature type="binding site" evidence="11">
    <location>
        <position position="60"/>
    </location>
    <ligand>
        <name>S-adenosyl-L-methionine</name>
        <dbReference type="ChEBI" id="CHEBI:59789"/>
    </ligand>
</feature>
<proteinExistence type="inferred from homology"/>
<keyword evidence="15" id="KW-1185">Reference proteome</keyword>
<gene>
    <name evidence="11" type="primary">rlmE</name>
    <name evidence="11" type="synonym">ftsJ</name>
    <name evidence="11" type="synonym">rrmJ</name>
    <name evidence="14" type="ORF">LO80_04345</name>
</gene>
<dbReference type="SUPFAM" id="SSF53335">
    <property type="entry name" value="S-adenosyl-L-methionine-dependent methyltransferases"/>
    <property type="match status" value="1"/>
</dbReference>
<feature type="domain" description="Ribosomal RNA methyltransferase FtsJ" evidence="13">
    <location>
        <begin position="28"/>
        <end position="204"/>
    </location>
</feature>